<dbReference type="EMBL" id="CABWMC010000023">
    <property type="protein sequence ID" value="VXC23366.1"/>
    <property type="molecule type" value="Genomic_DNA"/>
</dbReference>
<gene>
    <name evidence="2" type="ORF">BACI71_30300</name>
    <name evidence="1" type="ORF">DET55_108141</name>
</gene>
<dbReference type="EMBL" id="QTTY01000008">
    <property type="protein sequence ID" value="REF38515.1"/>
    <property type="molecule type" value="Genomic_DNA"/>
</dbReference>
<dbReference type="AlphaFoldDB" id="A0A3D9VH99"/>
<dbReference type="Proteomes" id="UP000437562">
    <property type="component" value="Unassembled WGS sequence"/>
</dbReference>
<protein>
    <recommendedName>
        <fullName evidence="5">Thioredoxin domain-containing protein</fullName>
    </recommendedName>
</protein>
<evidence type="ECO:0008006" key="5">
    <source>
        <dbReference type="Google" id="ProtNLM"/>
    </source>
</evidence>
<proteinExistence type="predicted"/>
<name>A0A3D9VH99_BACMY</name>
<dbReference type="RefSeq" id="WP_061676105.1">
    <property type="nucleotide sequence ID" value="NZ_JBNNVF010000001.1"/>
</dbReference>
<dbReference type="SUPFAM" id="SSF52833">
    <property type="entry name" value="Thioredoxin-like"/>
    <property type="match status" value="1"/>
</dbReference>
<evidence type="ECO:0000313" key="3">
    <source>
        <dbReference type="Proteomes" id="UP000256530"/>
    </source>
</evidence>
<reference evidence="1 3" key="1">
    <citation type="submission" date="2018-08" db="EMBL/GenBank/DDBJ databases">
        <title>Freshwater and sediment microbial communities from various areas in North America, analyzing microbe dynamics in response to fracking.</title>
        <authorList>
            <person name="Lamendella R."/>
        </authorList>
    </citation>
    <scope>NUCLEOTIDE SEQUENCE [LARGE SCALE GENOMIC DNA]</scope>
    <source>
        <strain evidence="1 3">DB-1</strain>
    </source>
</reference>
<reference evidence="2 4" key="2">
    <citation type="submission" date="2019-10" db="EMBL/GenBank/DDBJ databases">
        <authorList>
            <person name="Karimi E."/>
        </authorList>
    </citation>
    <scope>NUCLEOTIDE SEQUENCE [LARGE SCALE GENOMIC DNA]</scope>
    <source>
        <strain evidence="2">Bacillus sp. 71</strain>
    </source>
</reference>
<organism evidence="1 3">
    <name type="scientific">Bacillus mycoides</name>
    <dbReference type="NCBI Taxonomy" id="1405"/>
    <lineage>
        <taxon>Bacteria</taxon>
        <taxon>Bacillati</taxon>
        <taxon>Bacillota</taxon>
        <taxon>Bacilli</taxon>
        <taxon>Bacillales</taxon>
        <taxon>Bacillaceae</taxon>
        <taxon>Bacillus</taxon>
        <taxon>Bacillus cereus group</taxon>
    </lineage>
</organism>
<evidence type="ECO:0000313" key="1">
    <source>
        <dbReference type="EMBL" id="REF38515.1"/>
    </source>
</evidence>
<accession>A0A653WWH7</accession>
<evidence type="ECO:0000313" key="2">
    <source>
        <dbReference type="EMBL" id="VXC23366.1"/>
    </source>
</evidence>
<dbReference type="Proteomes" id="UP000256530">
    <property type="component" value="Unassembled WGS sequence"/>
</dbReference>
<sequence length="162" mass="19010">MIIYFILFLLWISLLLILVLKITKLKQVIHQLPKVYLSGEYKDPLIGQDIKKILELPSSYTHHKESIIMVMSPTCMFCHDKLDEIIDNNKHKSHNLILYIDSKNKEFYNQFVEHVHFKSTMPVYPLSIVQQKKLRVFAFPAFIHIDSQGIITRNSTIADKLI</sequence>
<evidence type="ECO:0000313" key="4">
    <source>
        <dbReference type="Proteomes" id="UP000437562"/>
    </source>
</evidence>
<accession>A0A3D9VH99</accession>
<dbReference type="InterPro" id="IPR036249">
    <property type="entry name" value="Thioredoxin-like_sf"/>
</dbReference>